<evidence type="ECO:0000256" key="2">
    <source>
        <dbReference type="ARBA" id="ARBA00022630"/>
    </source>
</evidence>
<evidence type="ECO:0000256" key="5">
    <source>
        <dbReference type="ARBA" id="ARBA00023002"/>
    </source>
</evidence>
<comment type="similarity">
    <text evidence="1 6">Belongs to the FMO family.</text>
</comment>
<dbReference type="Pfam" id="PF00743">
    <property type="entry name" value="FMO-like"/>
    <property type="match status" value="1"/>
</dbReference>
<accession>A0AAV4IMB5</accession>
<dbReference type="PANTHER" id="PTHR23023">
    <property type="entry name" value="DIMETHYLANILINE MONOOXYGENASE"/>
    <property type="match status" value="1"/>
</dbReference>
<keyword evidence="3 6" id="KW-0274">FAD</keyword>
<dbReference type="InterPro" id="IPR036188">
    <property type="entry name" value="FAD/NAD-bd_sf"/>
</dbReference>
<evidence type="ECO:0000256" key="6">
    <source>
        <dbReference type="RuleBase" id="RU361177"/>
    </source>
</evidence>
<dbReference type="Gene3D" id="3.50.50.60">
    <property type="entry name" value="FAD/NAD(P)-binding domain"/>
    <property type="match status" value="1"/>
</dbReference>
<keyword evidence="2 6" id="KW-0285">Flavoprotein</keyword>
<keyword evidence="4" id="KW-0521">NADP</keyword>
<comment type="cofactor">
    <cofactor evidence="6">
        <name>FAD</name>
        <dbReference type="ChEBI" id="CHEBI:57692"/>
    </cofactor>
</comment>
<dbReference type="InterPro" id="IPR050346">
    <property type="entry name" value="FMO-like"/>
</dbReference>
<keyword evidence="6 7" id="KW-0503">Monooxygenase</keyword>
<evidence type="ECO:0000256" key="4">
    <source>
        <dbReference type="ARBA" id="ARBA00022857"/>
    </source>
</evidence>
<proteinExistence type="inferred from homology"/>
<dbReference type="EMBL" id="BMAT01002643">
    <property type="protein sequence ID" value="GFS10839.1"/>
    <property type="molecule type" value="Genomic_DNA"/>
</dbReference>
<keyword evidence="8" id="KW-1185">Reference proteome</keyword>
<name>A0AAV4IMB5_9GAST</name>
<organism evidence="7 8">
    <name type="scientific">Elysia marginata</name>
    <dbReference type="NCBI Taxonomy" id="1093978"/>
    <lineage>
        <taxon>Eukaryota</taxon>
        <taxon>Metazoa</taxon>
        <taxon>Spiralia</taxon>
        <taxon>Lophotrochozoa</taxon>
        <taxon>Mollusca</taxon>
        <taxon>Gastropoda</taxon>
        <taxon>Heterobranchia</taxon>
        <taxon>Euthyneura</taxon>
        <taxon>Panpulmonata</taxon>
        <taxon>Sacoglossa</taxon>
        <taxon>Placobranchoidea</taxon>
        <taxon>Plakobranchidae</taxon>
        <taxon>Elysia</taxon>
    </lineage>
</organism>
<dbReference type="Proteomes" id="UP000762676">
    <property type="component" value="Unassembled WGS sequence"/>
</dbReference>
<reference evidence="7 8" key="1">
    <citation type="journal article" date="2021" name="Elife">
        <title>Chloroplast acquisition without the gene transfer in kleptoplastic sea slugs, Plakobranchus ocellatus.</title>
        <authorList>
            <person name="Maeda T."/>
            <person name="Takahashi S."/>
            <person name="Yoshida T."/>
            <person name="Shimamura S."/>
            <person name="Takaki Y."/>
            <person name="Nagai Y."/>
            <person name="Toyoda A."/>
            <person name="Suzuki Y."/>
            <person name="Arimoto A."/>
            <person name="Ishii H."/>
            <person name="Satoh N."/>
            <person name="Nishiyama T."/>
            <person name="Hasebe M."/>
            <person name="Maruyama T."/>
            <person name="Minagawa J."/>
            <person name="Obokata J."/>
            <person name="Shigenobu S."/>
        </authorList>
    </citation>
    <scope>NUCLEOTIDE SEQUENCE [LARGE SCALE GENOMIC DNA]</scope>
</reference>
<evidence type="ECO:0000313" key="7">
    <source>
        <dbReference type="EMBL" id="GFS10839.1"/>
    </source>
</evidence>
<dbReference type="SUPFAM" id="SSF51905">
    <property type="entry name" value="FAD/NAD(P)-binding domain"/>
    <property type="match status" value="2"/>
</dbReference>
<protein>
    <recommendedName>
        <fullName evidence="6">Flavin-containing monooxygenase</fullName>
        <ecNumber evidence="6">1.-.-.-</ecNumber>
    </recommendedName>
</protein>
<sequence length="344" mass="39043">MKHSSFPSTGRWEIRSRDHKTGQDNIEIFDFVLIATGHHGGPNLPSFPGLDTFKGQTMHSKEFKDALGYTGKRTCVVGIGNSGGDVTSELSKYCQTFLSTRRGVWILHRLAKNGMPWDYAFHTRSRKWALSLMPRKFRDYLWQKELSDKIDHGLYALQPRNSPSSTHPTVNDELPNRIACGMGEVSLPSRDQMRRDFDRHYAAIREQYVDTPRHTFQVDWLPYMDELAELTGCKPNLVWLLFTDPVLFVSLVFGPGTPYQYRLHGPNPWPGARQAQLTVLDRIRKPFATRALPKTDNSGMTSFLQKVGIIALVTCAVGYGVHLAKVKGIDIWDTELIHSLGLRT</sequence>
<dbReference type="GO" id="GO:0004499">
    <property type="term" value="F:N,N-dimethylaniline monooxygenase activity"/>
    <property type="evidence" value="ECO:0007669"/>
    <property type="project" value="InterPro"/>
</dbReference>
<comment type="caution">
    <text evidence="7">The sequence shown here is derived from an EMBL/GenBank/DDBJ whole genome shotgun (WGS) entry which is preliminary data.</text>
</comment>
<keyword evidence="5 6" id="KW-0560">Oxidoreductase</keyword>
<dbReference type="GO" id="GO:0050661">
    <property type="term" value="F:NADP binding"/>
    <property type="evidence" value="ECO:0007669"/>
    <property type="project" value="InterPro"/>
</dbReference>
<dbReference type="PIRSF" id="PIRSF000332">
    <property type="entry name" value="FMO"/>
    <property type="match status" value="1"/>
</dbReference>
<dbReference type="InterPro" id="IPR000960">
    <property type="entry name" value="Flavin_mOase"/>
</dbReference>
<gene>
    <name evidence="7" type="ORF">ElyMa_001332700</name>
</gene>
<dbReference type="GO" id="GO:0050660">
    <property type="term" value="F:flavin adenine dinucleotide binding"/>
    <property type="evidence" value="ECO:0007669"/>
    <property type="project" value="InterPro"/>
</dbReference>
<evidence type="ECO:0000256" key="1">
    <source>
        <dbReference type="ARBA" id="ARBA00009183"/>
    </source>
</evidence>
<dbReference type="AlphaFoldDB" id="A0AAV4IMB5"/>
<dbReference type="EC" id="1.-.-.-" evidence="6"/>
<dbReference type="FunFam" id="3.50.50.60:FF:000042">
    <property type="entry name" value="Dimethylaniline monooxygenase [N-oxide-forming]"/>
    <property type="match status" value="1"/>
</dbReference>
<dbReference type="InterPro" id="IPR020946">
    <property type="entry name" value="Flavin_mOase-like"/>
</dbReference>
<evidence type="ECO:0000256" key="3">
    <source>
        <dbReference type="ARBA" id="ARBA00022827"/>
    </source>
</evidence>
<evidence type="ECO:0000313" key="8">
    <source>
        <dbReference type="Proteomes" id="UP000762676"/>
    </source>
</evidence>